<name>A0AA95JAI4_9BACL</name>
<dbReference type="AlphaFoldDB" id="A0AA95JAI4"/>
<reference evidence="9" key="1">
    <citation type="submission" date="2023-03" db="EMBL/GenBank/DDBJ databases">
        <title>Andean soil-derived lignocellulolytic bacterial consortium as a source of novel taxa and putative plastic-active enzymes.</title>
        <authorList>
            <person name="Diaz-Garcia L."/>
            <person name="Chuvochina M."/>
            <person name="Feuerriegel G."/>
            <person name="Bunk B."/>
            <person name="Sproer C."/>
            <person name="Streit W.R."/>
            <person name="Rodriguez L.M."/>
            <person name="Overmann J."/>
            <person name="Jimenez D.J."/>
        </authorList>
    </citation>
    <scope>NUCLEOTIDE SEQUENCE</scope>
    <source>
        <strain evidence="9">MAG 2441</strain>
    </source>
</reference>
<keyword evidence="6 7" id="KW-0472">Membrane</keyword>
<dbReference type="Pfam" id="PF00672">
    <property type="entry name" value="HAMP"/>
    <property type="match status" value="1"/>
</dbReference>
<evidence type="ECO:0000256" key="1">
    <source>
        <dbReference type="ARBA" id="ARBA00004651"/>
    </source>
</evidence>
<keyword evidence="7" id="KW-0812">Transmembrane</keyword>
<dbReference type="GO" id="GO:0005886">
    <property type="term" value="C:plasma membrane"/>
    <property type="evidence" value="ECO:0007669"/>
    <property type="project" value="UniProtKB-SubCell"/>
</dbReference>
<dbReference type="InterPro" id="IPR036890">
    <property type="entry name" value="HATPase_C_sf"/>
</dbReference>
<evidence type="ECO:0000256" key="3">
    <source>
        <dbReference type="ARBA" id="ARBA00022553"/>
    </source>
</evidence>
<evidence type="ECO:0000256" key="4">
    <source>
        <dbReference type="ARBA" id="ARBA00022679"/>
    </source>
</evidence>
<dbReference type="EMBL" id="CP119317">
    <property type="protein sequence ID" value="WEK53031.1"/>
    <property type="molecule type" value="Genomic_DNA"/>
</dbReference>
<comment type="subcellular location">
    <subcellularLocation>
        <location evidence="1">Cell membrane</location>
        <topology evidence="1">Multi-pass membrane protein</topology>
    </subcellularLocation>
</comment>
<dbReference type="InterPro" id="IPR010559">
    <property type="entry name" value="Sig_transdc_His_kin_internal"/>
</dbReference>
<dbReference type="PANTHER" id="PTHR34220:SF7">
    <property type="entry name" value="SENSOR HISTIDINE KINASE YPDA"/>
    <property type="match status" value="1"/>
</dbReference>
<dbReference type="Pfam" id="PF06580">
    <property type="entry name" value="His_kinase"/>
    <property type="match status" value="1"/>
</dbReference>
<dbReference type="InterPro" id="IPR003594">
    <property type="entry name" value="HATPase_dom"/>
</dbReference>
<dbReference type="Gene3D" id="6.10.340.10">
    <property type="match status" value="1"/>
</dbReference>
<evidence type="ECO:0000256" key="7">
    <source>
        <dbReference type="SAM" id="Phobius"/>
    </source>
</evidence>
<dbReference type="SMART" id="SM00387">
    <property type="entry name" value="HATPase_c"/>
    <property type="match status" value="1"/>
</dbReference>
<protein>
    <submittedName>
        <fullName evidence="9">Sensor histidine kinase</fullName>
    </submittedName>
</protein>
<dbReference type="InterPro" id="IPR003660">
    <property type="entry name" value="HAMP_dom"/>
</dbReference>
<keyword evidence="3" id="KW-0597">Phosphoprotein</keyword>
<proteinExistence type="predicted"/>
<dbReference type="GO" id="GO:0000155">
    <property type="term" value="F:phosphorelay sensor kinase activity"/>
    <property type="evidence" value="ECO:0007669"/>
    <property type="project" value="InterPro"/>
</dbReference>
<dbReference type="PROSITE" id="PS50885">
    <property type="entry name" value="HAMP"/>
    <property type="match status" value="1"/>
</dbReference>
<accession>A0AA95JAI4</accession>
<dbReference type="InterPro" id="IPR050640">
    <property type="entry name" value="Bact_2-comp_sensor_kinase"/>
</dbReference>
<evidence type="ECO:0000256" key="2">
    <source>
        <dbReference type="ARBA" id="ARBA00022475"/>
    </source>
</evidence>
<organism evidence="9 10">
    <name type="scientific">Candidatus Cohnella colombiensis</name>
    <dbReference type="NCBI Taxonomy" id="3121368"/>
    <lineage>
        <taxon>Bacteria</taxon>
        <taxon>Bacillati</taxon>
        <taxon>Bacillota</taxon>
        <taxon>Bacilli</taxon>
        <taxon>Bacillales</taxon>
        <taxon>Paenibacillaceae</taxon>
        <taxon>Cohnella</taxon>
    </lineage>
</organism>
<sequence length="578" mass="67074">MRLQGNLNNIRLRNKMLIIYFLSVFVPVILTNVIFYNITTNNVKKQKLQDLSLAIEQMRNEFKYQIDTVIGISSVLYNDTILNEYLDQQYEQSSDYVINYHSYITSMLEKYTPVYRAIQITLYTNNDTIIYGGHVLPFSKSTQEQEWYKRLEESNTLNPIIVQDLTATVQPTISIVRKLSSSTAKARYAKALKIDIHPEFIKQVFNNVTFEGSVYLLADDVVLYQASPNGDIARADDKFDEVEKGAIILEQDFPNTQYLSNWRVLGEFQESEVLVAVRKSREFVIYMAIPNVVIPSLIIIWFTRSLNVRIIRILKQMKRVKNHIFETIDNEETKDEIGQLTMEFNRMTLQIKSLISDVYMADIQKKELELKRNQSQLHALQSQINPHFLFNSLETIRMRSLMKSEEETAKIISHMAKIFRKSLTWGKDQVTVKDELDLVESYLQIQKYRFGDKLDYRIEVDQECLTDLIPKMTLQPLVENASIHGIEPLKTSGLISICVNKTKAGTKFTVRDNGVGIPQDKLNELLDNLRYSEEIGERIGVQNVYLRLKLFYGDLVRFEISSEQGMGTTFEIEINHPL</sequence>
<evidence type="ECO:0000256" key="5">
    <source>
        <dbReference type="ARBA" id="ARBA00022777"/>
    </source>
</evidence>
<dbReference type="SUPFAM" id="SSF55874">
    <property type="entry name" value="ATPase domain of HSP90 chaperone/DNA topoisomerase II/histidine kinase"/>
    <property type="match status" value="1"/>
</dbReference>
<feature type="domain" description="HAMP" evidence="8">
    <location>
        <begin position="304"/>
        <end position="356"/>
    </location>
</feature>
<evidence type="ECO:0000313" key="10">
    <source>
        <dbReference type="Proteomes" id="UP001178662"/>
    </source>
</evidence>
<gene>
    <name evidence="9" type="ORF">P0Y55_10520</name>
</gene>
<dbReference type="Gene3D" id="3.30.565.10">
    <property type="entry name" value="Histidine kinase-like ATPase, C-terminal domain"/>
    <property type="match status" value="1"/>
</dbReference>
<dbReference type="Proteomes" id="UP001178662">
    <property type="component" value="Chromosome"/>
</dbReference>
<keyword evidence="4" id="KW-0808">Transferase</keyword>
<evidence type="ECO:0000313" key="9">
    <source>
        <dbReference type="EMBL" id="WEK53031.1"/>
    </source>
</evidence>
<dbReference type="CDD" id="cd06225">
    <property type="entry name" value="HAMP"/>
    <property type="match status" value="1"/>
</dbReference>
<keyword evidence="5 9" id="KW-0418">Kinase</keyword>
<dbReference type="PANTHER" id="PTHR34220">
    <property type="entry name" value="SENSOR HISTIDINE KINASE YPDA"/>
    <property type="match status" value="1"/>
</dbReference>
<keyword evidence="2" id="KW-1003">Cell membrane</keyword>
<evidence type="ECO:0000259" key="8">
    <source>
        <dbReference type="PROSITE" id="PS50885"/>
    </source>
</evidence>
<dbReference type="Pfam" id="PF02518">
    <property type="entry name" value="HATPase_c"/>
    <property type="match status" value="1"/>
</dbReference>
<keyword evidence="7" id="KW-1133">Transmembrane helix</keyword>
<evidence type="ECO:0000256" key="6">
    <source>
        <dbReference type="ARBA" id="ARBA00023136"/>
    </source>
</evidence>
<keyword evidence="10" id="KW-1185">Reference proteome</keyword>
<feature type="transmembrane region" description="Helical" evidence="7">
    <location>
        <begin position="17"/>
        <end position="38"/>
    </location>
</feature>